<comment type="subcellular location">
    <subcellularLocation>
        <location evidence="1 5">Cell membrane</location>
        <topology evidence="1 5">Multi-pass membrane protein</topology>
    </subcellularLocation>
</comment>
<feature type="transmembrane region" description="Helical" evidence="5">
    <location>
        <begin position="590"/>
        <end position="613"/>
    </location>
</feature>
<dbReference type="CDD" id="cd06261">
    <property type="entry name" value="TM_PBP2"/>
    <property type="match status" value="1"/>
</dbReference>
<feature type="transmembrane region" description="Helical" evidence="5">
    <location>
        <begin position="748"/>
        <end position="769"/>
    </location>
</feature>
<dbReference type="Gene3D" id="1.10.3720.10">
    <property type="entry name" value="MetI-like"/>
    <property type="match status" value="1"/>
</dbReference>
<dbReference type="GO" id="GO:0055085">
    <property type="term" value="P:transmembrane transport"/>
    <property type="evidence" value="ECO:0007669"/>
    <property type="project" value="InterPro"/>
</dbReference>
<dbReference type="EMBL" id="FTMC01000013">
    <property type="protein sequence ID" value="SIR03477.1"/>
    <property type="molecule type" value="Genomic_DNA"/>
</dbReference>
<dbReference type="Proteomes" id="UP000186079">
    <property type="component" value="Unassembled WGS sequence"/>
</dbReference>
<keyword evidence="4 5" id="KW-0472">Membrane</keyword>
<dbReference type="PROSITE" id="PS50928">
    <property type="entry name" value="ABC_TM1"/>
    <property type="match status" value="1"/>
</dbReference>
<dbReference type="PANTHER" id="PTHR42727">
    <property type="entry name" value="PHOSPHATE TRANSPORT SYSTEM PERMEASE PROTEIN"/>
    <property type="match status" value="1"/>
</dbReference>
<evidence type="ECO:0000313" key="8">
    <source>
        <dbReference type="Proteomes" id="UP000186079"/>
    </source>
</evidence>
<evidence type="ECO:0000256" key="2">
    <source>
        <dbReference type="ARBA" id="ARBA00022692"/>
    </source>
</evidence>
<feature type="domain" description="ABC transmembrane type-1" evidence="6">
    <location>
        <begin position="481"/>
        <end position="769"/>
    </location>
</feature>
<feature type="transmembrane region" description="Helical" evidence="5">
    <location>
        <begin position="633"/>
        <end position="653"/>
    </location>
</feature>
<keyword evidence="5" id="KW-0813">Transport</keyword>
<feature type="transmembrane region" description="Helical" evidence="5">
    <location>
        <begin position="521"/>
        <end position="545"/>
    </location>
</feature>
<feature type="transmembrane region" description="Helical" evidence="5">
    <location>
        <begin position="551"/>
        <end position="570"/>
    </location>
</feature>
<protein>
    <submittedName>
        <fullName evidence="7">Phosphate transport system permease protein</fullName>
    </submittedName>
</protein>
<comment type="similarity">
    <text evidence="5">Belongs to the binding-protein-dependent transport system permease family.</text>
</comment>
<dbReference type="PANTHER" id="PTHR42727:SF1">
    <property type="entry name" value="PHOSPHATE TRANSPORT SYSTEM PERMEASE"/>
    <property type="match status" value="1"/>
</dbReference>
<dbReference type="AlphaFoldDB" id="A0A1N6XMI7"/>
<proteinExistence type="inferred from homology"/>
<evidence type="ECO:0000256" key="4">
    <source>
        <dbReference type="ARBA" id="ARBA00023136"/>
    </source>
</evidence>
<feature type="transmembrane region" description="Helical" evidence="5">
    <location>
        <begin position="682"/>
        <end position="703"/>
    </location>
</feature>
<name>A0A1N6XMI7_9PSED</name>
<evidence type="ECO:0000256" key="3">
    <source>
        <dbReference type="ARBA" id="ARBA00022989"/>
    </source>
</evidence>
<keyword evidence="2 5" id="KW-0812">Transmembrane</keyword>
<evidence type="ECO:0000259" key="6">
    <source>
        <dbReference type="PROSITE" id="PS50928"/>
    </source>
</evidence>
<sequence length="783" mass="85598">MFLSHDGFKVRSGPSETAPDVFFMNDMAEHDMSASSRAPGLDFDTPALRRKRRLRAFKDRLARWYVSIGGLAVLGAITLIFFYLGHVVLPIFQGAELGATQEQRPGWLAERQPPLLLAIEEQNQVAMRLDASGQVQFVDVHAGTLLSETRLALPEGRRIVALGEDTPGSRRFVVGLDDGSALVAQHEYRLSYPGGVKTISPELIYPFGTEPIALDTQGRALEKLAISVNGASLQLAAVAGGELSTLRLEREENLFTGEVSLSEQRYNLPALGEPIVALQLEPRQQWLYAFGERAEVQVFDLRRQVLNGRYKLAGGNARITAVSPLLGGISLMVGDSSGGIGQWFMVRDADGRHELKNVRNFRLGDAPIRQILPEERRKGFLALDDAGRLGIFHSTAHRTLLVEAVSDGAAVGALSPRADRLLVERDGLLRSVAVDNPHPEISWSALWGKVWYESYDEPKHVWQSTSANTDFEPKLSLAPLAFGTLKAAFYAMLLAAPLAICAAIYTAYFMAPTLRRKVKPVIELMEALPTVILGFFAGLFLAPYVEGHLPGIFSLLLLMPVGIIGAAWLWNRLPESIRLRVPDGWEAALLVPVVIGVGAFSLGISGHLENWFFGGDMRLWLSNELGIPFDQRNALVVGLAMGFAVIPNIYSIAEDAVFSVPKSLTYGSLALGATPWQTLTRVVILTASPGIFSALMIGMGRAVGETMIVLMATGNTPIMEMNIFEGLRTLAANVAVEMPESEVGSTHYRVLFLAAMVLLLFTFVMNTLAELIRQRLRGKYASL</sequence>
<evidence type="ECO:0000256" key="5">
    <source>
        <dbReference type="RuleBase" id="RU363032"/>
    </source>
</evidence>
<feature type="transmembrane region" description="Helical" evidence="5">
    <location>
        <begin position="61"/>
        <end position="84"/>
    </location>
</feature>
<feature type="transmembrane region" description="Helical" evidence="5">
    <location>
        <begin position="487"/>
        <end position="509"/>
    </location>
</feature>
<evidence type="ECO:0000313" key="7">
    <source>
        <dbReference type="EMBL" id="SIR03477.1"/>
    </source>
</evidence>
<keyword evidence="3 5" id="KW-1133">Transmembrane helix</keyword>
<dbReference type="Pfam" id="PF00528">
    <property type="entry name" value="BPD_transp_1"/>
    <property type="match status" value="1"/>
</dbReference>
<gene>
    <name evidence="7" type="ORF">SAMN05421672_11390</name>
</gene>
<reference evidence="7 8" key="1">
    <citation type="submission" date="2017-01" db="EMBL/GenBank/DDBJ databases">
        <authorList>
            <person name="Mah S.A."/>
            <person name="Swanson W.J."/>
            <person name="Moy G.W."/>
            <person name="Vacquier V.D."/>
        </authorList>
    </citation>
    <scope>NUCLEOTIDE SEQUENCE [LARGE SCALE GENOMIC DNA]</scope>
    <source>
        <strain evidence="7 8">ATCC 29606</strain>
    </source>
</reference>
<organism evidence="7 8">
    <name type="scientific">Pseudomonas flexibilis</name>
    <dbReference type="NCBI Taxonomy" id="706570"/>
    <lineage>
        <taxon>Bacteria</taxon>
        <taxon>Pseudomonadati</taxon>
        <taxon>Pseudomonadota</taxon>
        <taxon>Gammaproteobacteria</taxon>
        <taxon>Pseudomonadales</taxon>
        <taxon>Pseudomonadaceae</taxon>
        <taxon>Pseudomonas</taxon>
    </lineage>
</organism>
<dbReference type="SUPFAM" id="SSF161098">
    <property type="entry name" value="MetI-like"/>
    <property type="match status" value="1"/>
</dbReference>
<dbReference type="InterPro" id="IPR035906">
    <property type="entry name" value="MetI-like_sf"/>
</dbReference>
<accession>A0A1N6XMI7</accession>
<evidence type="ECO:0000256" key="1">
    <source>
        <dbReference type="ARBA" id="ARBA00004651"/>
    </source>
</evidence>
<dbReference type="InterPro" id="IPR000515">
    <property type="entry name" value="MetI-like"/>
</dbReference>
<dbReference type="GO" id="GO:0005886">
    <property type="term" value="C:plasma membrane"/>
    <property type="evidence" value="ECO:0007669"/>
    <property type="project" value="UniProtKB-SubCell"/>
</dbReference>